<dbReference type="HOGENOM" id="CLU_018074_2_2_1"/>
<dbReference type="PANTHER" id="PTHR18945">
    <property type="entry name" value="NEUROTRANSMITTER GATED ION CHANNEL"/>
    <property type="match status" value="1"/>
</dbReference>
<protein>
    <submittedName>
        <fullName evidence="2">Neur_chan_LBD domain-containing protein</fullName>
    </submittedName>
</protein>
<dbReference type="GO" id="GO:0005230">
    <property type="term" value="F:extracellular ligand-gated monoatomic ion channel activity"/>
    <property type="evidence" value="ECO:0007669"/>
    <property type="project" value="InterPro"/>
</dbReference>
<dbReference type="VEuPathDB" id="VectorBase:RPRC001394"/>
<reference evidence="2" key="1">
    <citation type="submission" date="2015-05" db="UniProtKB">
        <authorList>
            <consortium name="EnsemblMetazoa"/>
        </authorList>
    </citation>
    <scope>IDENTIFICATION</scope>
</reference>
<dbReference type="FunFam" id="2.70.170.10:FF:000028">
    <property type="entry name" value="AcetylCholine Receptor"/>
    <property type="match status" value="1"/>
</dbReference>
<evidence type="ECO:0000313" key="3">
    <source>
        <dbReference type="Proteomes" id="UP000015103"/>
    </source>
</evidence>
<dbReference type="GO" id="GO:0004888">
    <property type="term" value="F:transmembrane signaling receptor activity"/>
    <property type="evidence" value="ECO:0007669"/>
    <property type="project" value="InterPro"/>
</dbReference>
<dbReference type="PRINTS" id="PR00252">
    <property type="entry name" value="NRIONCHANNEL"/>
</dbReference>
<dbReference type="Pfam" id="PF02931">
    <property type="entry name" value="Neur_chan_LBD"/>
    <property type="match status" value="1"/>
</dbReference>
<dbReference type="STRING" id="13249.T1HBI2"/>
<name>T1HBI2_RHOPR</name>
<dbReference type="InterPro" id="IPR006201">
    <property type="entry name" value="Neur_channel"/>
</dbReference>
<dbReference type="CDD" id="cd18997">
    <property type="entry name" value="LGIC_ECD_nAChR"/>
    <property type="match status" value="1"/>
</dbReference>
<dbReference type="GO" id="GO:0016020">
    <property type="term" value="C:membrane"/>
    <property type="evidence" value="ECO:0007669"/>
    <property type="project" value="InterPro"/>
</dbReference>
<dbReference type="Gene3D" id="2.70.170.10">
    <property type="entry name" value="Neurotransmitter-gated ion-channel ligand-binding domain"/>
    <property type="match status" value="1"/>
</dbReference>
<dbReference type="eggNOG" id="KOG3645">
    <property type="taxonomic scope" value="Eukaryota"/>
</dbReference>
<dbReference type="AlphaFoldDB" id="T1HBI2"/>
<keyword evidence="3" id="KW-1185">Reference proteome</keyword>
<dbReference type="EnsemblMetazoa" id="RPRC001394-RA">
    <property type="protein sequence ID" value="RPRC001394-PA"/>
    <property type="gene ID" value="RPRC001394"/>
</dbReference>
<dbReference type="InterPro" id="IPR036734">
    <property type="entry name" value="Neur_chan_lig-bd_sf"/>
</dbReference>
<evidence type="ECO:0000259" key="1">
    <source>
        <dbReference type="Pfam" id="PF02931"/>
    </source>
</evidence>
<accession>T1HBI2</accession>
<dbReference type="Proteomes" id="UP000015103">
    <property type="component" value="Unassembled WGS sequence"/>
</dbReference>
<dbReference type="EMBL" id="ACPB03011045">
    <property type="status" value="NOT_ANNOTATED_CDS"/>
    <property type="molecule type" value="Genomic_DNA"/>
</dbReference>
<dbReference type="SUPFAM" id="SSF63712">
    <property type="entry name" value="Nicotinic receptor ligand binding domain-like"/>
    <property type="match status" value="1"/>
</dbReference>
<proteinExistence type="predicted"/>
<sequence length="261" mass="30230">MLNCVELLKFLVLLKLAFAKLPSTRYSGRLWNATYTDLLKRDLLNSYDKFARPIQHTNTTVVDIDLEIKHIDLDDTKCLLTVNAWVKLSWFDGKLRWDAAAYGDLDVLHLADHEVWEPDIALYNSALGNNMDHYGNTHLLAYPNGDVLWVPPAQFSVFCNLDLSKWPFDKHTCTLILGSWTYNGEQVDLRTKGTKVSAHVETNEWEIIEVVKRRNERRYSCCNESYVDVQFNVTIKRRSTAYYPVVITPAFGMFKFLKIID</sequence>
<dbReference type="InterPro" id="IPR006202">
    <property type="entry name" value="Neur_chan_lig-bd"/>
</dbReference>
<evidence type="ECO:0000313" key="2">
    <source>
        <dbReference type="EnsemblMetazoa" id="RPRC001394-PA"/>
    </source>
</evidence>
<dbReference type="InParanoid" id="T1HBI2"/>
<organism evidence="2 3">
    <name type="scientific">Rhodnius prolixus</name>
    <name type="common">Triatomid bug</name>
    <dbReference type="NCBI Taxonomy" id="13249"/>
    <lineage>
        <taxon>Eukaryota</taxon>
        <taxon>Metazoa</taxon>
        <taxon>Ecdysozoa</taxon>
        <taxon>Arthropoda</taxon>
        <taxon>Hexapoda</taxon>
        <taxon>Insecta</taxon>
        <taxon>Pterygota</taxon>
        <taxon>Neoptera</taxon>
        <taxon>Paraneoptera</taxon>
        <taxon>Hemiptera</taxon>
        <taxon>Heteroptera</taxon>
        <taxon>Panheteroptera</taxon>
        <taxon>Cimicomorpha</taxon>
        <taxon>Reduviidae</taxon>
        <taxon>Triatominae</taxon>
        <taxon>Rhodnius</taxon>
    </lineage>
</organism>
<feature type="domain" description="Neurotransmitter-gated ion-channel ligand-binding" evidence="1">
    <location>
        <begin position="39"/>
        <end position="238"/>
    </location>
</feature>
<dbReference type="OMA" id="VICNIRI"/>